<comment type="caution">
    <text evidence="1">The sequence shown here is derived from an EMBL/GenBank/DDBJ whole genome shotgun (WGS) entry which is preliminary data.</text>
</comment>
<proteinExistence type="predicted"/>
<reference evidence="1" key="1">
    <citation type="submission" date="2021-02" db="EMBL/GenBank/DDBJ databases">
        <authorList>
            <person name="Dougan E. K."/>
            <person name="Rhodes N."/>
            <person name="Thang M."/>
            <person name="Chan C."/>
        </authorList>
    </citation>
    <scope>NUCLEOTIDE SEQUENCE</scope>
</reference>
<protein>
    <submittedName>
        <fullName evidence="1">Uncharacterized protein</fullName>
    </submittedName>
</protein>
<gene>
    <name evidence="1" type="ORF">PGLA2088_LOCUS1456</name>
</gene>
<dbReference type="EMBL" id="CAJNNW010001119">
    <property type="protein sequence ID" value="CAE8634666.1"/>
    <property type="molecule type" value="Genomic_DNA"/>
</dbReference>
<evidence type="ECO:0000313" key="2">
    <source>
        <dbReference type="Proteomes" id="UP000626109"/>
    </source>
</evidence>
<accession>A0A813HA07</accession>
<name>A0A813HA07_POLGL</name>
<organism evidence="1 2">
    <name type="scientific">Polarella glacialis</name>
    <name type="common">Dinoflagellate</name>
    <dbReference type="NCBI Taxonomy" id="89957"/>
    <lineage>
        <taxon>Eukaryota</taxon>
        <taxon>Sar</taxon>
        <taxon>Alveolata</taxon>
        <taxon>Dinophyceae</taxon>
        <taxon>Suessiales</taxon>
        <taxon>Suessiaceae</taxon>
        <taxon>Polarella</taxon>
    </lineage>
</organism>
<dbReference type="Proteomes" id="UP000626109">
    <property type="component" value="Unassembled WGS sequence"/>
</dbReference>
<evidence type="ECO:0000313" key="1">
    <source>
        <dbReference type="EMBL" id="CAE8634666.1"/>
    </source>
</evidence>
<dbReference type="AlphaFoldDB" id="A0A813HA07"/>
<sequence length="108" mass="11855">MPAVCGNELAAPTIVLLAHAEMEQMGSLFCFLRHDVDGELHYPVPGFSTCRLARLRMLDHIQSPRLELKGSILVATFLTTIQWPCQIKNPVILCRGVLIVGPGPCCLT</sequence>